<dbReference type="Pfam" id="PF00493">
    <property type="entry name" value="MCM"/>
    <property type="match status" value="1"/>
</dbReference>
<dbReference type="GO" id="GO:0003697">
    <property type="term" value="F:single-stranded DNA binding"/>
    <property type="evidence" value="ECO:0007669"/>
    <property type="project" value="TreeGrafter"/>
</dbReference>
<comment type="caution">
    <text evidence="11">The sequence shown here is derived from an EMBL/GenBank/DDBJ whole genome shotgun (WGS) entry which is preliminary data.</text>
</comment>
<dbReference type="InterPro" id="IPR027417">
    <property type="entry name" value="P-loop_NTPase"/>
</dbReference>
<dbReference type="InterPro" id="IPR003593">
    <property type="entry name" value="AAA+_ATPase"/>
</dbReference>
<dbReference type="InterPro" id="IPR031327">
    <property type="entry name" value="MCM"/>
</dbReference>
<comment type="similarity">
    <text evidence="1 9">Belongs to the MCM family.</text>
</comment>
<dbReference type="InterPro" id="IPR033762">
    <property type="entry name" value="MCM_OB"/>
</dbReference>
<dbReference type="SUPFAM" id="SSF52540">
    <property type="entry name" value="P-loop containing nucleoside triphosphate hydrolases"/>
    <property type="match status" value="1"/>
</dbReference>
<dbReference type="InterPro" id="IPR012340">
    <property type="entry name" value="NA-bd_OB-fold"/>
</dbReference>
<dbReference type="PROSITE" id="PS50051">
    <property type="entry name" value="MCM_2"/>
    <property type="match status" value="1"/>
</dbReference>
<evidence type="ECO:0000256" key="1">
    <source>
        <dbReference type="ARBA" id="ARBA00008010"/>
    </source>
</evidence>
<dbReference type="FunFam" id="3.40.50.300:FF:000826">
    <property type="entry name" value="Replicative DNA helicase Mcm"/>
    <property type="match status" value="1"/>
</dbReference>
<keyword evidence="6" id="KW-0347">Helicase</keyword>
<accession>A0A7J3ZLT2</accession>
<evidence type="ECO:0000256" key="8">
    <source>
        <dbReference type="ARBA" id="ARBA00023125"/>
    </source>
</evidence>
<keyword evidence="5" id="KW-0378">Hydrolase</keyword>
<keyword evidence="7 9" id="KW-0067">ATP-binding</keyword>
<evidence type="ECO:0000256" key="4">
    <source>
        <dbReference type="ARBA" id="ARBA00022741"/>
    </source>
</evidence>
<dbReference type="GO" id="GO:0042555">
    <property type="term" value="C:MCM complex"/>
    <property type="evidence" value="ECO:0007669"/>
    <property type="project" value="TreeGrafter"/>
</dbReference>
<dbReference type="Gene3D" id="3.30.1640.10">
    <property type="entry name" value="mini-chromosome maintenance (MCM) complex, chain A, domain 1"/>
    <property type="match status" value="1"/>
</dbReference>
<evidence type="ECO:0000313" key="11">
    <source>
        <dbReference type="EMBL" id="HHQ81066.1"/>
    </source>
</evidence>
<dbReference type="EC" id="3.6.4.12" evidence="2"/>
<feature type="domain" description="MCM C-terminal AAA(+) ATPase" evidence="10">
    <location>
        <begin position="295"/>
        <end position="501"/>
    </location>
</feature>
<dbReference type="Gene3D" id="2.20.28.10">
    <property type="match status" value="1"/>
</dbReference>
<proteinExistence type="inferred from homology"/>
<dbReference type="InterPro" id="IPR001208">
    <property type="entry name" value="MCM_dom"/>
</dbReference>
<reference evidence="11" key="1">
    <citation type="journal article" date="2020" name="mSystems">
        <title>Genome- and Community-Level Interaction Insights into Carbon Utilization and Element Cycling Functions of Hydrothermarchaeota in Hydrothermal Sediment.</title>
        <authorList>
            <person name="Zhou Z."/>
            <person name="Liu Y."/>
            <person name="Xu W."/>
            <person name="Pan J."/>
            <person name="Luo Z.H."/>
            <person name="Li M."/>
        </authorList>
    </citation>
    <scope>NUCLEOTIDE SEQUENCE [LARGE SCALE GENOMIC DNA]</scope>
    <source>
        <strain evidence="11">SpSt-1116</strain>
    </source>
</reference>
<dbReference type="InterPro" id="IPR041562">
    <property type="entry name" value="MCM_lid"/>
</dbReference>
<dbReference type="Gene3D" id="2.40.50.140">
    <property type="entry name" value="Nucleic acid-binding proteins"/>
    <property type="match status" value="1"/>
</dbReference>
<dbReference type="SMART" id="SM00382">
    <property type="entry name" value="AAA"/>
    <property type="match status" value="1"/>
</dbReference>
<dbReference type="PANTHER" id="PTHR11630">
    <property type="entry name" value="DNA REPLICATION LICENSING FACTOR MCM FAMILY MEMBER"/>
    <property type="match status" value="1"/>
</dbReference>
<dbReference type="Gene3D" id="3.40.50.300">
    <property type="entry name" value="P-loop containing nucleotide triphosphate hydrolases"/>
    <property type="match status" value="1"/>
</dbReference>
<dbReference type="SUPFAM" id="SSF50249">
    <property type="entry name" value="Nucleic acid-binding proteins"/>
    <property type="match status" value="1"/>
</dbReference>
<dbReference type="GO" id="GO:0017116">
    <property type="term" value="F:single-stranded DNA helicase activity"/>
    <property type="evidence" value="ECO:0007669"/>
    <property type="project" value="TreeGrafter"/>
</dbReference>
<keyword evidence="8 9" id="KW-0238">DNA-binding</keyword>
<dbReference type="GO" id="GO:0006260">
    <property type="term" value="P:DNA replication"/>
    <property type="evidence" value="ECO:0007669"/>
    <property type="project" value="UniProtKB-KW"/>
</dbReference>
<dbReference type="Pfam" id="PF14551">
    <property type="entry name" value="MCM_N"/>
    <property type="match status" value="1"/>
</dbReference>
<keyword evidence="4 9" id="KW-0547">Nucleotide-binding</keyword>
<dbReference type="GO" id="GO:0016787">
    <property type="term" value="F:hydrolase activity"/>
    <property type="evidence" value="ECO:0007669"/>
    <property type="project" value="UniProtKB-KW"/>
</dbReference>
<evidence type="ECO:0000259" key="10">
    <source>
        <dbReference type="PROSITE" id="PS50051"/>
    </source>
</evidence>
<dbReference type="PRINTS" id="PR01657">
    <property type="entry name" value="MCMFAMILY"/>
</dbReference>
<protein>
    <recommendedName>
        <fullName evidence="2">DNA helicase</fullName>
        <ecNumber evidence="2">3.6.4.12</ecNumber>
    </recommendedName>
</protein>
<gene>
    <name evidence="11" type="ORF">ENM78_06435</name>
</gene>
<dbReference type="AlphaFoldDB" id="A0A7J3ZLT2"/>
<dbReference type="InterPro" id="IPR036388">
    <property type="entry name" value="WH-like_DNA-bd_sf"/>
</dbReference>
<evidence type="ECO:0000256" key="3">
    <source>
        <dbReference type="ARBA" id="ARBA00022705"/>
    </source>
</evidence>
<evidence type="ECO:0000256" key="5">
    <source>
        <dbReference type="ARBA" id="ARBA00022801"/>
    </source>
</evidence>
<dbReference type="PANTHER" id="PTHR11630:SF66">
    <property type="entry name" value="DNA REPLICATION LICENSING FACTOR MCM4"/>
    <property type="match status" value="1"/>
</dbReference>
<dbReference type="Pfam" id="PF17855">
    <property type="entry name" value="MCM_lid"/>
    <property type="match status" value="1"/>
</dbReference>
<dbReference type="EMBL" id="DRZC01000083">
    <property type="protein sequence ID" value="HHQ81066.1"/>
    <property type="molecule type" value="Genomic_DNA"/>
</dbReference>
<evidence type="ECO:0000256" key="9">
    <source>
        <dbReference type="RuleBase" id="RU004070"/>
    </source>
</evidence>
<organism evidence="11">
    <name type="scientific">Fervidicoccus fontis</name>
    <dbReference type="NCBI Taxonomy" id="683846"/>
    <lineage>
        <taxon>Archaea</taxon>
        <taxon>Thermoproteota</taxon>
        <taxon>Thermoprotei</taxon>
        <taxon>Fervidicoccales</taxon>
        <taxon>Fervidicoccaceae</taxon>
        <taxon>Fervidicoccus</taxon>
    </lineage>
</organism>
<dbReference type="NCBIfam" id="NF040949">
    <property type="entry name" value="minchrom_main_MCM"/>
    <property type="match status" value="1"/>
</dbReference>
<dbReference type="SMART" id="SM00350">
    <property type="entry name" value="MCM"/>
    <property type="match status" value="1"/>
</dbReference>
<dbReference type="Pfam" id="PF17207">
    <property type="entry name" value="MCM_OB"/>
    <property type="match status" value="1"/>
</dbReference>
<dbReference type="InterPro" id="IPR027925">
    <property type="entry name" value="MCM_N"/>
</dbReference>
<evidence type="ECO:0000256" key="6">
    <source>
        <dbReference type="ARBA" id="ARBA00022806"/>
    </source>
</evidence>
<dbReference type="Gene3D" id="1.10.10.10">
    <property type="entry name" value="Winged helix-like DNA-binding domain superfamily/Winged helix DNA-binding domain"/>
    <property type="match status" value="1"/>
</dbReference>
<evidence type="ECO:0000256" key="2">
    <source>
        <dbReference type="ARBA" id="ARBA00012551"/>
    </source>
</evidence>
<keyword evidence="3" id="KW-0235">DNA replication</keyword>
<evidence type="ECO:0000256" key="7">
    <source>
        <dbReference type="ARBA" id="ARBA00022840"/>
    </source>
</evidence>
<dbReference type="GO" id="GO:0005524">
    <property type="term" value="F:ATP binding"/>
    <property type="evidence" value="ECO:0007669"/>
    <property type="project" value="UniProtKB-KW"/>
</dbReference>
<sequence>MEEGILDRIELEAVGDYEVRFRGFLEDFTAPDGSRKYIEKIKSMIVEGRIGLVVEFPDLYMYDTRLALSLERSPDIVLPQFNRALTGIVRGIDPDYAEEKGLFHVRLTKLPKSIPIRGIKSWHLNRLVMVEGILVRATPVKEKMVRATYKHMHPECGEEFEWPSEGEVGEVLEAPPYCIVCGRPGNLRLVLEKSRFIDWQKIVIQEKPEDVPPGQIPRSVEAILTRDLVDVARPGDRVSVVGILRVQPGGKRVRPVYDVYLEVVGVDVSQKTLEEIEISREDEQRILELARDPWIRKRVIASIAPGIHGLWDVKEAIALALFGGVPKETQDKMRIRGDIHILLIGDPGTAKSQLLQYVSRIAPRAIYTTGKGSSAAGLTAAVVREKGTGEFYLEAGALVLADGGVALIDEIDKMREEDRVAIHEAMEQQTVSIAKAGIVARLNARCAVIAAGNPRYGRYIEERLLPDNINLPITILSRFDLIFVIKDKPNAAQDSALAYHVLRVHREPEEVVPEIPVDLLKKYISYARRSVRPKLTEQASELLKSFFVEMRRLGSELGEGVVSITTRQLEALVRLAEAHARMALKEWVTEEDAAEAIRLMKTFLDQIGRPSGESVPDIDALMVGKPKSKREKMLLIEDAIKELLSETGEKCVTIRQIGERVKSEGVTTTELEELLSRMLREGIIYEYRAGCFSRTPP</sequence>
<name>A0A7J3ZLT2_9CREN</name>